<reference evidence="4 5" key="1">
    <citation type="submission" date="2016-07" db="EMBL/GenBank/DDBJ databases">
        <authorList>
            <consortium name="Pathogen Informatics"/>
        </authorList>
    </citation>
    <scope>NUCLEOTIDE SEQUENCE [LARGE SCALE GENOMIC DNA]</scope>
</reference>
<organism evidence="3 5">
    <name type="scientific">Plasmodium vivax</name>
    <name type="common">malaria parasite P. vivax</name>
    <dbReference type="NCBI Taxonomy" id="5855"/>
    <lineage>
        <taxon>Eukaryota</taxon>
        <taxon>Sar</taxon>
        <taxon>Alveolata</taxon>
        <taxon>Apicomplexa</taxon>
        <taxon>Aconoidasida</taxon>
        <taxon>Haemosporida</taxon>
        <taxon>Plasmodiidae</taxon>
        <taxon>Plasmodium</taxon>
        <taxon>Plasmodium (Plasmodium)</taxon>
    </lineage>
</organism>
<sequence length="1092" mass="127356">MVTLASFLLASEKRITSVRILEGALAYYVVKRLSSLFFDQAGTHYGIEICSCEELRVSNLFHSKVIHFGGVDADEELAKFLQTVVLREEVAKIPQTAVLHQEQPHLSKNSGRASENGSRWNVYVLKSLHLLYANGRGTEKKHFGELASYVISLLHRENGVIERKDKLLFLILFFFLFTKRDPWKGRSRHVGGRRSQFVMKADRRGKKKKKKKITKIPDDFKSFYEQLRRRRFNKLRLRSARKFLLTGLCHVQLIREGANELHTGGGKKRVLILCKKSLRYLSEVCANWQKSANRENGEKRPNCLNGSGELAGEEKKRSAKEKRERLKNAPLWKLLHKVNHREGSGWRSDTGRRKCANLGTAMEGPSEEGGPNQNGLNHVRLCKRLPSQDALFSLTCVCISLLCNTNGYNHYYRLVSLLRERRSFHLHDRVNRFVNELAKLDAKCQHIWNMKNALLYLYVEMCLKRGHQVVKKRRRKKASQSLSRMGVSTNRKGMPTEGLPSKVSPSLTQKKKKKKKHACTSEQILKYVKDTFQFFDDILQIKSHNYMATSHICTFNQLLNFLCVGGKNSRRRNTPISKMIEKRFHTVVRKNAYYYAVHNSFLLVHLQHVYLSLVDCLRRCYCVVVRTNLFTYSFDSVRGHELCSDARWGVAGNHHCGSYPPEKCRSSHHKSTYLEFLLFERGGEKKKKKNYEQVRKVTPQMLHTKLKSEMKKYKILSRQMIHLLDKLYSEKFYIHFYSNGLRNALYCRCNCNFFFLEVVCSVILPLQLEGCSGGKDDSPVGGSDERKGTSAEKNHQTERKKHTQGETSRLLRSVDRYLAKELKYLFHEYTRFRVKYGEEKKNNLTKRIGRLLKRCTHVRNTWHHCRASTKGNIKTKRNGWIVNGLLSVGQHGQHDRHSHLRKEKTQRKGEATCPPVLVSYYGIFFKCIIYTIHEYALQICGMLRGRLRRTQSSSVDREHLQRRTCPHRLLSQFEETKQCGGSIPHDTLNCNDNLHTLYVIYLDILLFFKAMKMRDWHKRGSSFGHLANCQPEVPPRRGPNERPFLKFLFSANFRLFLCEHRYAFYLLREVRRALQFVFPRVKRRVERRGRPG</sequence>
<dbReference type="eggNOG" id="ENOG502QXF8">
    <property type="taxonomic scope" value="Eukaryota"/>
</dbReference>
<dbReference type="Proteomes" id="UP000305196">
    <property type="component" value="Chromosome 8"/>
</dbReference>
<dbReference type="VEuPathDB" id="PlasmoDB:PVW1_080041000"/>
<feature type="compositionally biased region" description="Polar residues" evidence="1">
    <location>
        <begin position="479"/>
        <end position="491"/>
    </location>
</feature>
<dbReference type="KEGG" id="pvx:PVX_119365"/>
<feature type="region of interest" description="Disordered" evidence="1">
    <location>
        <begin position="473"/>
        <end position="514"/>
    </location>
</feature>
<dbReference type="OrthoDB" id="372195at2759"/>
<feature type="region of interest" description="Disordered" evidence="1">
    <location>
        <begin position="294"/>
        <end position="323"/>
    </location>
</feature>
<evidence type="ECO:0000313" key="3">
    <source>
        <dbReference type="EMBL" id="SCO72461.1"/>
    </source>
</evidence>
<evidence type="ECO:0000313" key="4">
    <source>
        <dbReference type="Proteomes" id="UP000196402"/>
    </source>
</evidence>
<evidence type="ECO:0000313" key="5">
    <source>
        <dbReference type="Proteomes" id="UP000305196"/>
    </source>
</evidence>
<dbReference type="AlphaFoldDB" id="A0A1G4HC43"/>
<dbReference type="VEuPathDB" id="PlasmoDB:PVPAM_080047700"/>
<feature type="compositionally biased region" description="Basic and acidic residues" evidence="1">
    <location>
        <begin position="312"/>
        <end position="323"/>
    </location>
</feature>
<dbReference type="VEuPathDB" id="PlasmoDB:PVX_119365"/>
<dbReference type="RefSeq" id="XP_001613070.1">
    <property type="nucleotide sequence ID" value="XM_001613020.1"/>
</dbReference>
<dbReference type="VEuPathDB" id="PlasmoDB:PVP01_0835400"/>
<feature type="compositionally biased region" description="Basic and acidic residues" evidence="1">
    <location>
        <begin position="774"/>
        <end position="797"/>
    </location>
</feature>
<dbReference type="OMA" id="NYMAASH"/>
<feature type="region of interest" description="Disordered" evidence="1">
    <location>
        <begin position="773"/>
        <end position="808"/>
    </location>
</feature>
<dbReference type="Proteomes" id="UP000196402">
    <property type="component" value="Chromosome 8"/>
</dbReference>
<name>A0A1G4HC43_PLAVI</name>
<proteinExistence type="predicted"/>
<accession>A0A1G4HC43</accession>
<gene>
    <name evidence="3" type="ORF">PVC01_080036600</name>
    <name evidence="2" type="ORF">PVT01_080040600</name>
</gene>
<dbReference type="EMBL" id="LT615246">
    <property type="protein sequence ID" value="SCO67072.1"/>
    <property type="molecule type" value="Genomic_DNA"/>
</dbReference>
<protein>
    <submittedName>
        <fullName evidence="3">Uncharacterized protein</fullName>
    </submittedName>
</protein>
<dbReference type="EMBL" id="LT615263">
    <property type="protein sequence ID" value="SCO72461.1"/>
    <property type="molecule type" value="Genomic_DNA"/>
</dbReference>
<evidence type="ECO:0000256" key="1">
    <source>
        <dbReference type="SAM" id="MobiDB-lite"/>
    </source>
</evidence>
<evidence type="ECO:0000313" key="2">
    <source>
        <dbReference type="EMBL" id="SCO67072.1"/>
    </source>
</evidence>